<keyword evidence="1" id="KW-0472">Membrane</keyword>
<dbReference type="STRING" id="1088818.A0A2I0AFM0"/>
<keyword evidence="1" id="KW-0812">Transmembrane</keyword>
<dbReference type="OrthoDB" id="408493at2759"/>
<dbReference type="EMBL" id="KZ451982">
    <property type="protein sequence ID" value="PKA54359.1"/>
    <property type="molecule type" value="Genomic_DNA"/>
</dbReference>
<evidence type="ECO:0008006" key="4">
    <source>
        <dbReference type="Google" id="ProtNLM"/>
    </source>
</evidence>
<gene>
    <name evidence="2" type="ORF">AXF42_Ash000192</name>
</gene>
<dbReference type="Proteomes" id="UP000236161">
    <property type="component" value="Unassembled WGS sequence"/>
</dbReference>
<proteinExistence type="predicted"/>
<dbReference type="InterPro" id="IPR005049">
    <property type="entry name" value="STL-like"/>
</dbReference>
<evidence type="ECO:0000313" key="2">
    <source>
        <dbReference type="EMBL" id="PKA54359.1"/>
    </source>
</evidence>
<organism evidence="2 3">
    <name type="scientific">Apostasia shenzhenica</name>
    <dbReference type="NCBI Taxonomy" id="1088818"/>
    <lineage>
        <taxon>Eukaryota</taxon>
        <taxon>Viridiplantae</taxon>
        <taxon>Streptophyta</taxon>
        <taxon>Embryophyta</taxon>
        <taxon>Tracheophyta</taxon>
        <taxon>Spermatophyta</taxon>
        <taxon>Magnoliopsida</taxon>
        <taxon>Liliopsida</taxon>
        <taxon>Asparagales</taxon>
        <taxon>Orchidaceae</taxon>
        <taxon>Apostasioideae</taxon>
        <taxon>Apostasia</taxon>
    </lineage>
</organism>
<evidence type="ECO:0000313" key="3">
    <source>
        <dbReference type="Proteomes" id="UP000236161"/>
    </source>
</evidence>
<dbReference type="Pfam" id="PF03385">
    <property type="entry name" value="STELLO"/>
    <property type="match status" value="1"/>
</dbReference>
<protein>
    <recommendedName>
        <fullName evidence="4">Glycosyltransferase STELLO1</fullName>
    </recommendedName>
</protein>
<name>A0A2I0AFM0_9ASPA</name>
<dbReference type="AlphaFoldDB" id="A0A2I0AFM0"/>
<dbReference type="PANTHER" id="PTHR31362">
    <property type="entry name" value="GLYCOSYLTRANSFERASE STELLO1-RELATED"/>
    <property type="match status" value="1"/>
</dbReference>
<feature type="transmembrane region" description="Helical" evidence="1">
    <location>
        <begin position="44"/>
        <end position="66"/>
    </location>
</feature>
<reference evidence="2 3" key="1">
    <citation type="journal article" date="2017" name="Nature">
        <title>The Apostasia genome and the evolution of orchids.</title>
        <authorList>
            <person name="Zhang G.Q."/>
            <person name="Liu K.W."/>
            <person name="Li Z."/>
            <person name="Lohaus R."/>
            <person name="Hsiao Y.Y."/>
            <person name="Niu S.C."/>
            <person name="Wang J.Y."/>
            <person name="Lin Y.C."/>
            <person name="Xu Q."/>
            <person name="Chen L.J."/>
            <person name="Yoshida K."/>
            <person name="Fujiwara S."/>
            <person name="Wang Z.W."/>
            <person name="Zhang Y.Q."/>
            <person name="Mitsuda N."/>
            <person name="Wang M."/>
            <person name="Liu G.H."/>
            <person name="Pecoraro L."/>
            <person name="Huang H.X."/>
            <person name="Xiao X.J."/>
            <person name="Lin M."/>
            <person name="Wu X.Y."/>
            <person name="Wu W.L."/>
            <person name="Chen Y.Y."/>
            <person name="Chang S.B."/>
            <person name="Sakamoto S."/>
            <person name="Ohme-Takagi M."/>
            <person name="Yagi M."/>
            <person name="Zeng S.J."/>
            <person name="Shen C.Y."/>
            <person name="Yeh C.M."/>
            <person name="Luo Y.B."/>
            <person name="Tsai W.C."/>
            <person name="Van de Peer Y."/>
            <person name="Liu Z.J."/>
        </authorList>
    </citation>
    <scope>NUCLEOTIDE SEQUENCE [LARGE SCALE GENOMIC DNA]</scope>
    <source>
        <strain evidence="3">cv. Shenzhen</strain>
        <tissue evidence="2">Stem</tissue>
    </source>
</reference>
<keyword evidence="1" id="KW-1133">Transmembrane helix</keyword>
<evidence type="ECO:0000256" key="1">
    <source>
        <dbReference type="SAM" id="Phobius"/>
    </source>
</evidence>
<keyword evidence="3" id="KW-1185">Reference proteome</keyword>
<accession>A0A2I0AFM0</accession>
<sequence>MLVQDRSAPDPRLSGNHRRVAAVADGDYGGKGFSDLSIWASDNLLKIVMAGLLVSAAAVLILFHGIGDTAAFLCFERSQSSQFGSSRIQLPSINWNSIPRIAQPLSDPFSSFRAERWIVVAASSDSPPIAPLRRLAGIGGWQLVIVATSLTPTDFSLKGSIFLSLELQSRLGFRSTSFLPYGTHVRKSVGYLYAIQHGARVIYDADDRADVLGGHLGHLFDLELSTGGEVLLQYSHHDPNRTAVNPYVHFGQRSLWPRGLPLDRVGEIEPEEFYTEVYSGRQFIQQGLSNGLPDLDAVFYFTRKSSELEAFDFQFDADAPKVALPQGSMVPVNSFNTLFHSQAFWALMLPVSVSSMASDVLRGYWAQRILWEIGGYVVVYPPTIHRFDNAQAYPFAEEKDLHVNVGRVIDFLVSWRSNKPTLFERILHLSYVMAEEGFWSEHDVRLTAAWLQDLLAIGYQEPRLMSLELDRPRAMIGHGDKREFVPRKLPSVHLGVEEVGNLSNEIGNLIKWRKNFGNVVLVVHCSGPADRTALEWRLLYGRVFKTVIILSEEKNADLMVEHGQLSHAYKYLPKIFNRYAGADGFVFLLDNMILNYWNLLRADKNKLWITHKVPESWVTVDIDANSSLWLAQQAALVKQLVNSFPLHFQSSFKENNVEGKLTICGSEVFYVPHRFVSDFIDLVGFVSDLDVHHKVAVPLFFSVMDSHANFDAEALTKTLYIKERGGNDSYLSYYSVEVPAVYPISISSEAEFINLIRLMAAGDPLLKELV</sequence>
<dbReference type="PANTHER" id="PTHR31362:SF0">
    <property type="entry name" value="EXOSTOSIN DOMAIN-CONTAINING PROTEIN-RELATED"/>
    <property type="match status" value="1"/>
</dbReference>